<name>A0A5J5FA82_9PEZI</name>
<dbReference type="PROSITE" id="PS50157">
    <property type="entry name" value="ZINC_FINGER_C2H2_2"/>
    <property type="match status" value="2"/>
</dbReference>
<accession>A0A5J5FA82</accession>
<sequence>MEGGTGRLELPSYMNQRASEDALFLKPPESVTIDSLPSAPLIQPRQPQPPITLLHSPSLHPPIITDNFQPSYPADHGTPGQLQLVGEPSGFDARPEFEDYLNLDQLFATQFFPYLFLGGDEAWALAASSEAGYTLNLEDDDPPFEPLGGEKNGNATLSNLPNINMLAPGPHQGLAISAGSQNVNSCNNSPLPAVPELSRTPTPAPASPGYAHPPPPAAPATRHRAHSAPSALRASVVYPSPPAPPGPLAVHISPASSRALTGPAVPPAPALLPPPVPSTIQTQPVPIAPPSGSLFTHFSPPGPLTVHTSPASSRAPTGPAVPPARALLPPPVPSAVQAQSAPIAPPSGSLFAHFSPPVSPPRSPPAPPLSPPPPPPMPPGPPPPPPRKRRRLDTAENFTCPRCGEHFTTPTNRNRHDRGTSCGRSAGLAAGGFRCGQCGRRYTRLDNLKKHERVAHAAE</sequence>
<dbReference type="InterPro" id="IPR036236">
    <property type="entry name" value="Znf_C2H2_sf"/>
</dbReference>
<evidence type="ECO:0000259" key="7">
    <source>
        <dbReference type="PROSITE" id="PS50157"/>
    </source>
</evidence>
<dbReference type="Proteomes" id="UP000326924">
    <property type="component" value="Unassembled WGS sequence"/>
</dbReference>
<comment type="caution">
    <text evidence="8">The sequence shown here is derived from an EMBL/GenBank/DDBJ whole genome shotgun (WGS) entry which is preliminary data.</text>
</comment>
<keyword evidence="1" id="KW-0479">Metal-binding</keyword>
<evidence type="ECO:0000256" key="5">
    <source>
        <dbReference type="PROSITE-ProRule" id="PRU00042"/>
    </source>
</evidence>
<evidence type="ECO:0000256" key="6">
    <source>
        <dbReference type="SAM" id="MobiDB-lite"/>
    </source>
</evidence>
<feature type="region of interest" description="Disordered" evidence="6">
    <location>
        <begin position="272"/>
        <end position="418"/>
    </location>
</feature>
<keyword evidence="4" id="KW-0862">Zinc</keyword>
<dbReference type="InParanoid" id="A0A5J5FA82"/>
<evidence type="ECO:0000256" key="4">
    <source>
        <dbReference type="ARBA" id="ARBA00022833"/>
    </source>
</evidence>
<keyword evidence="3 5" id="KW-0863">Zinc-finger</keyword>
<proteinExistence type="predicted"/>
<feature type="compositionally biased region" description="Polar residues" evidence="6">
    <location>
        <begin position="306"/>
        <end position="315"/>
    </location>
</feature>
<evidence type="ECO:0000256" key="3">
    <source>
        <dbReference type="ARBA" id="ARBA00022771"/>
    </source>
</evidence>
<dbReference type="GO" id="GO:0008270">
    <property type="term" value="F:zinc ion binding"/>
    <property type="evidence" value="ECO:0007669"/>
    <property type="project" value="UniProtKB-KW"/>
</dbReference>
<evidence type="ECO:0000313" key="8">
    <source>
        <dbReference type="EMBL" id="KAA8913676.1"/>
    </source>
</evidence>
<dbReference type="PROSITE" id="PS00028">
    <property type="entry name" value="ZINC_FINGER_C2H2_1"/>
    <property type="match status" value="1"/>
</dbReference>
<evidence type="ECO:0000313" key="9">
    <source>
        <dbReference type="Proteomes" id="UP000326924"/>
    </source>
</evidence>
<organism evidence="8 9">
    <name type="scientific">Sphaerosporella brunnea</name>
    <dbReference type="NCBI Taxonomy" id="1250544"/>
    <lineage>
        <taxon>Eukaryota</taxon>
        <taxon>Fungi</taxon>
        <taxon>Dikarya</taxon>
        <taxon>Ascomycota</taxon>
        <taxon>Pezizomycotina</taxon>
        <taxon>Pezizomycetes</taxon>
        <taxon>Pezizales</taxon>
        <taxon>Pyronemataceae</taxon>
        <taxon>Sphaerosporella</taxon>
    </lineage>
</organism>
<evidence type="ECO:0000256" key="1">
    <source>
        <dbReference type="ARBA" id="ARBA00022723"/>
    </source>
</evidence>
<keyword evidence="9" id="KW-1185">Reference proteome</keyword>
<reference evidence="8 9" key="1">
    <citation type="submission" date="2019-09" db="EMBL/GenBank/DDBJ databases">
        <title>Draft genome of the ectomycorrhizal ascomycete Sphaerosporella brunnea.</title>
        <authorList>
            <consortium name="DOE Joint Genome Institute"/>
            <person name="Benucci G.M."/>
            <person name="Marozzi G."/>
            <person name="Antonielli L."/>
            <person name="Sanchez S."/>
            <person name="Marco P."/>
            <person name="Wang X."/>
            <person name="Falini L.B."/>
            <person name="Barry K."/>
            <person name="Haridas S."/>
            <person name="Lipzen A."/>
            <person name="Labutti K."/>
            <person name="Grigoriev I.V."/>
            <person name="Murat C."/>
            <person name="Martin F."/>
            <person name="Albertini E."/>
            <person name="Donnini D."/>
            <person name="Bonito G."/>
        </authorList>
    </citation>
    <scope>NUCLEOTIDE SEQUENCE [LARGE SCALE GENOMIC DNA]</scope>
    <source>
        <strain evidence="8 9">Sb_GMNB300</strain>
    </source>
</reference>
<dbReference type="Pfam" id="PF00096">
    <property type="entry name" value="zf-C2H2"/>
    <property type="match status" value="1"/>
</dbReference>
<dbReference type="Gene3D" id="3.30.160.60">
    <property type="entry name" value="Classic Zinc Finger"/>
    <property type="match status" value="1"/>
</dbReference>
<dbReference type="InterPro" id="IPR013087">
    <property type="entry name" value="Znf_C2H2_type"/>
</dbReference>
<dbReference type="SMART" id="SM00355">
    <property type="entry name" value="ZnF_C2H2"/>
    <property type="match status" value="2"/>
</dbReference>
<keyword evidence="2" id="KW-0677">Repeat</keyword>
<feature type="compositionally biased region" description="Pro residues" evidence="6">
    <location>
        <begin position="202"/>
        <end position="218"/>
    </location>
</feature>
<gene>
    <name evidence="8" type="ORF">FN846DRAFT_986688</name>
</gene>
<feature type="region of interest" description="Disordered" evidence="6">
    <location>
        <begin position="187"/>
        <end position="238"/>
    </location>
</feature>
<feature type="domain" description="C2H2-type" evidence="7">
    <location>
        <begin position="433"/>
        <end position="459"/>
    </location>
</feature>
<dbReference type="OrthoDB" id="8922241at2759"/>
<feature type="domain" description="C2H2-type" evidence="7">
    <location>
        <begin position="398"/>
        <end position="426"/>
    </location>
</feature>
<dbReference type="SUPFAM" id="SSF57667">
    <property type="entry name" value="beta-beta-alpha zinc fingers"/>
    <property type="match status" value="1"/>
</dbReference>
<dbReference type="FunFam" id="3.30.160.60:FF:000100">
    <property type="entry name" value="Zinc finger 45-like"/>
    <property type="match status" value="1"/>
</dbReference>
<evidence type="ECO:0000256" key="2">
    <source>
        <dbReference type="ARBA" id="ARBA00022737"/>
    </source>
</evidence>
<dbReference type="AlphaFoldDB" id="A0A5J5FA82"/>
<protein>
    <recommendedName>
        <fullName evidence="7">C2H2-type domain-containing protein</fullName>
    </recommendedName>
</protein>
<feature type="compositionally biased region" description="Pro residues" evidence="6">
    <location>
        <begin position="357"/>
        <end position="385"/>
    </location>
</feature>
<dbReference type="EMBL" id="VXIS01000013">
    <property type="protein sequence ID" value="KAA8913676.1"/>
    <property type="molecule type" value="Genomic_DNA"/>
</dbReference>